<keyword evidence="1" id="KW-0472">Membrane</keyword>
<dbReference type="InterPro" id="IPR025327">
    <property type="entry name" value="DUF4233"/>
</dbReference>
<gene>
    <name evidence="2" type="ORF">BJ983_000087</name>
</gene>
<reference evidence="2 3" key="1">
    <citation type="submission" date="2020-07" db="EMBL/GenBank/DDBJ databases">
        <title>Sequencing the genomes of 1000 actinobacteria strains.</title>
        <authorList>
            <person name="Klenk H.-P."/>
        </authorList>
    </citation>
    <scope>NUCLEOTIDE SEQUENCE [LARGE SCALE GENOMIC DNA]</scope>
    <source>
        <strain evidence="2 3">DSM 45772</strain>
    </source>
</reference>
<dbReference type="AlphaFoldDB" id="A0A7Y9J3I0"/>
<keyword evidence="1" id="KW-1133">Transmembrane helix</keyword>
<comment type="caution">
    <text evidence="2">The sequence shown here is derived from an EMBL/GenBank/DDBJ whole genome shotgun (WGS) entry which is preliminary data.</text>
</comment>
<dbReference type="Pfam" id="PF14017">
    <property type="entry name" value="DUF4233"/>
    <property type="match status" value="1"/>
</dbReference>
<sequence>MSTPDDAPEELVRPPDPRRAFRGPASACLVLEAIAVPLVLPVMNYVEGGITAAKLVLVVVLTVGMIVGCVVILRPWGLPFAVGLQVVMLLGWVLSPSLGVLGLIFCLVWGLMLWMRREVIRRQEAWFAPQ</sequence>
<evidence type="ECO:0000256" key="1">
    <source>
        <dbReference type="SAM" id="Phobius"/>
    </source>
</evidence>
<feature type="transmembrane region" description="Helical" evidence="1">
    <location>
        <begin position="89"/>
        <end position="114"/>
    </location>
</feature>
<keyword evidence="1" id="KW-0812">Transmembrane</keyword>
<proteinExistence type="predicted"/>
<feature type="transmembrane region" description="Helical" evidence="1">
    <location>
        <begin position="20"/>
        <end position="43"/>
    </location>
</feature>
<keyword evidence="3" id="KW-1185">Reference proteome</keyword>
<name>A0A7Y9J3I0_9PSEU</name>
<feature type="transmembrane region" description="Helical" evidence="1">
    <location>
        <begin position="55"/>
        <end position="77"/>
    </location>
</feature>
<evidence type="ECO:0000313" key="3">
    <source>
        <dbReference type="Proteomes" id="UP000535890"/>
    </source>
</evidence>
<dbReference type="EMBL" id="JACCBN010000001">
    <property type="protein sequence ID" value="NYD33985.1"/>
    <property type="molecule type" value="Genomic_DNA"/>
</dbReference>
<accession>A0A7Y9J3I0</accession>
<dbReference type="RefSeq" id="WP_179791994.1">
    <property type="nucleotide sequence ID" value="NZ_BAABHP010000012.1"/>
</dbReference>
<organism evidence="2 3">
    <name type="scientific">Actinomycetospora corticicola</name>
    <dbReference type="NCBI Taxonomy" id="663602"/>
    <lineage>
        <taxon>Bacteria</taxon>
        <taxon>Bacillati</taxon>
        <taxon>Actinomycetota</taxon>
        <taxon>Actinomycetes</taxon>
        <taxon>Pseudonocardiales</taxon>
        <taxon>Pseudonocardiaceae</taxon>
        <taxon>Actinomycetospora</taxon>
    </lineage>
</organism>
<evidence type="ECO:0000313" key="2">
    <source>
        <dbReference type="EMBL" id="NYD33985.1"/>
    </source>
</evidence>
<protein>
    <submittedName>
        <fullName evidence="2">Putative membrane protein</fullName>
    </submittedName>
</protein>
<dbReference type="Proteomes" id="UP000535890">
    <property type="component" value="Unassembled WGS sequence"/>
</dbReference>